<dbReference type="EMBL" id="LUCM01002310">
    <property type="protein sequence ID" value="KAA0197554.1"/>
    <property type="molecule type" value="Genomic_DNA"/>
</dbReference>
<accession>A0A8E0S2S3</accession>
<evidence type="ECO:0000313" key="6">
    <source>
        <dbReference type="Proteomes" id="UP000728185"/>
    </source>
</evidence>
<evidence type="ECO:0000313" key="5">
    <source>
        <dbReference type="EMBL" id="KAA0197554.1"/>
    </source>
</evidence>
<evidence type="ECO:0000256" key="1">
    <source>
        <dbReference type="ARBA" id="ARBA00022723"/>
    </source>
</evidence>
<dbReference type="CDD" id="cd20820">
    <property type="entry name" value="C1_RASSF1-like"/>
    <property type="match status" value="1"/>
</dbReference>
<keyword evidence="6" id="KW-1185">Reference proteome</keyword>
<dbReference type="Proteomes" id="UP000728185">
    <property type="component" value="Unassembled WGS sequence"/>
</dbReference>
<dbReference type="Gene3D" id="3.30.60.20">
    <property type="match status" value="1"/>
</dbReference>
<feature type="region of interest" description="Disordered" evidence="3">
    <location>
        <begin position="36"/>
        <end position="60"/>
    </location>
</feature>
<protein>
    <submittedName>
        <fullName evidence="5">Rassf1</fullName>
    </submittedName>
</protein>
<evidence type="ECO:0000256" key="2">
    <source>
        <dbReference type="ARBA" id="ARBA00022833"/>
    </source>
</evidence>
<name>A0A8E0S2S3_9TREM</name>
<feature type="compositionally biased region" description="Low complexity" evidence="3">
    <location>
        <begin position="46"/>
        <end position="55"/>
    </location>
</feature>
<dbReference type="InterPro" id="IPR002219">
    <property type="entry name" value="PKC_DAG/PE"/>
</dbReference>
<dbReference type="GO" id="GO:0046872">
    <property type="term" value="F:metal ion binding"/>
    <property type="evidence" value="ECO:0007669"/>
    <property type="project" value="UniProtKB-KW"/>
</dbReference>
<gene>
    <name evidence="5" type="ORF">FBUS_06535</name>
</gene>
<keyword evidence="1" id="KW-0479">Metal-binding</keyword>
<reference evidence="5" key="1">
    <citation type="submission" date="2019-05" db="EMBL/GenBank/DDBJ databases">
        <title>Annotation for the trematode Fasciolopsis buski.</title>
        <authorList>
            <person name="Choi Y.-J."/>
        </authorList>
    </citation>
    <scope>NUCLEOTIDE SEQUENCE</scope>
    <source>
        <strain evidence="5">HT</strain>
        <tissue evidence="5">Whole worm</tissue>
    </source>
</reference>
<comment type="caution">
    <text evidence="5">The sequence shown here is derived from an EMBL/GenBank/DDBJ whole genome shotgun (WGS) entry which is preliminary data.</text>
</comment>
<dbReference type="InterPro" id="IPR046349">
    <property type="entry name" value="C1-like_sf"/>
</dbReference>
<dbReference type="Pfam" id="PF00130">
    <property type="entry name" value="C1_1"/>
    <property type="match status" value="1"/>
</dbReference>
<feature type="domain" description="Phorbol-ester/DAG-type" evidence="4">
    <location>
        <begin position="140"/>
        <end position="192"/>
    </location>
</feature>
<evidence type="ECO:0000256" key="3">
    <source>
        <dbReference type="SAM" id="MobiDB-lite"/>
    </source>
</evidence>
<dbReference type="SUPFAM" id="SSF57889">
    <property type="entry name" value="Cysteine-rich domain"/>
    <property type="match status" value="1"/>
</dbReference>
<sequence length="217" mass="24137">MLSALFFDMVDGIKQYFLNLITPESGNNRLEYTVTEKGSPDKSRLDSSSQSHTSSDGIWESLGQTQTEMKLRNRLSRWTFSSRNNSEIAGGAASRRFHSRHSAEILSRSSSCLTHPAASESIELSCRPACEKDLVREVYGHHFSPIPLDADTFCDFCNKPIYGLGYGPVCQRCAGCHMTCHWICRGLIRVYCQGSTESAGVLEDNEKARPSAVRFPA</sequence>
<dbReference type="PROSITE" id="PS50081">
    <property type="entry name" value="ZF_DAG_PE_2"/>
    <property type="match status" value="1"/>
</dbReference>
<dbReference type="AlphaFoldDB" id="A0A8E0S2S3"/>
<evidence type="ECO:0000259" key="4">
    <source>
        <dbReference type="PROSITE" id="PS50081"/>
    </source>
</evidence>
<proteinExistence type="predicted"/>
<dbReference type="OrthoDB" id="74314at2759"/>
<organism evidence="5 6">
    <name type="scientific">Fasciolopsis buskii</name>
    <dbReference type="NCBI Taxonomy" id="27845"/>
    <lineage>
        <taxon>Eukaryota</taxon>
        <taxon>Metazoa</taxon>
        <taxon>Spiralia</taxon>
        <taxon>Lophotrochozoa</taxon>
        <taxon>Platyhelminthes</taxon>
        <taxon>Trematoda</taxon>
        <taxon>Digenea</taxon>
        <taxon>Plagiorchiida</taxon>
        <taxon>Echinostomata</taxon>
        <taxon>Echinostomatoidea</taxon>
        <taxon>Fasciolidae</taxon>
        <taxon>Fasciolopsis</taxon>
    </lineage>
</organism>
<keyword evidence="2" id="KW-0862">Zinc</keyword>